<gene>
    <name evidence="5" type="ORF">DERP_008228</name>
</gene>
<keyword evidence="2" id="KW-0812">Transmembrane</keyword>
<evidence type="ECO:0000313" key="5">
    <source>
        <dbReference type="EMBL" id="KAH9417975.1"/>
    </source>
</evidence>
<feature type="transmembrane region" description="Helical" evidence="2">
    <location>
        <begin position="649"/>
        <end position="668"/>
    </location>
</feature>
<keyword evidence="2" id="KW-0472">Membrane</keyword>
<feature type="region of interest" description="Disordered" evidence="1">
    <location>
        <begin position="372"/>
        <end position="406"/>
    </location>
</feature>
<reference evidence="5 6" key="1">
    <citation type="journal article" date="2018" name="J. Allergy Clin. Immunol.">
        <title>High-quality assembly of Dermatophagoides pteronyssinus genome and transcriptome reveals a wide range of novel allergens.</title>
        <authorList>
            <person name="Liu X.Y."/>
            <person name="Yang K.Y."/>
            <person name="Wang M.Q."/>
            <person name="Kwok J.S."/>
            <person name="Zeng X."/>
            <person name="Yang Z."/>
            <person name="Xiao X.J."/>
            <person name="Lau C.P."/>
            <person name="Li Y."/>
            <person name="Huang Z.M."/>
            <person name="Ba J.G."/>
            <person name="Yim A.K."/>
            <person name="Ouyang C.Y."/>
            <person name="Ngai S.M."/>
            <person name="Chan T.F."/>
            <person name="Leung E.L."/>
            <person name="Liu L."/>
            <person name="Liu Z.G."/>
            <person name="Tsui S.K."/>
        </authorList>
    </citation>
    <scope>NUCLEOTIDE SEQUENCE [LARGE SCALE GENOMIC DNA]</scope>
    <source>
        <strain evidence="5">Derp</strain>
    </source>
</reference>
<feature type="transmembrane region" description="Helical" evidence="2">
    <location>
        <begin position="341"/>
        <end position="362"/>
    </location>
</feature>
<dbReference type="Pfam" id="PF20146">
    <property type="entry name" value="NRF"/>
    <property type="match status" value="1"/>
</dbReference>
<dbReference type="PANTHER" id="PTHR11161">
    <property type="entry name" value="O-ACYLTRANSFERASE"/>
    <property type="match status" value="1"/>
</dbReference>
<evidence type="ECO:0000256" key="2">
    <source>
        <dbReference type="SAM" id="Phobius"/>
    </source>
</evidence>
<feature type="transmembrane region" description="Helical" evidence="2">
    <location>
        <begin position="613"/>
        <end position="637"/>
    </location>
</feature>
<feature type="signal peptide" evidence="3">
    <location>
        <begin position="1"/>
        <end position="24"/>
    </location>
</feature>
<name>A0ABQ8J6F1_DERPT</name>
<feature type="domain" description="Nose resistant-to-fluoxetine protein N-terminal" evidence="4">
    <location>
        <begin position="175"/>
        <end position="335"/>
    </location>
</feature>
<evidence type="ECO:0000259" key="4">
    <source>
        <dbReference type="SMART" id="SM00703"/>
    </source>
</evidence>
<feature type="transmembrane region" description="Helical" evidence="2">
    <location>
        <begin position="457"/>
        <end position="482"/>
    </location>
</feature>
<comment type="caution">
    <text evidence="5">The sequence shown here is derived from an EMBL/GenBank/DDBJ whole genome shotgun (WGS) entry which is preliminary data.</text>
</comment>
<evidence type="ECO:0000313" key="6">
    <source>
        <dbReference type="Proteomes" id="UP000887458"/>
    </source>
</evidence>
<dbReference type="PANTHER" id="PTHR11161:SF0">
    <property type="entry name" value="O-ACYLTRANSFERASE LIKE PROTEIN"/>
    <property type="match status" value="1"/>
</dbReference>
<keyword evidence="6" id="KW-1185">Reference proteome</keyword>
<feature type="transmembrane region" description="Helical" evidence="2">
    <location>
        <begin position="503"/>
        <end position="523"/>
    </location>
</feature>
<feature type="transmembrane region" description="Helical" evidence="2">
    <location>
        <begin position="569"/>
        <end position="593"/>
    </location>
</feature>
<evidence type="ECO:0000256" key="1">
    <source>
        <dbReference type="SAM" id="MobiDB-lite"/>
    </source>
</evidence>
<dbReference type="Proteomes" id="UP000887458">
    <property type="component" value="Unassembled WGS sequence"/>
</dbReference>
<feature type="chain" id="PRO_5045281819" description="Nose resistant-to-fluoxetine protein N-terminal domain-containing protein" evidence="3">
    <location>
        <begin position="25"/>
        <end position="802"/>
    </location>
</feature>
<evidence type="ECO:0000256" key="3">
    <source>
        <dbReference type="SAM" id="SignalP"/>
    </source>
</evidence>
<dbReference type="InterPro" id="IPR006621">
    <property type="entry name" value="Nose-resist-to-fluoxetine_N"/>
</dbReference>
<dbReference type="SMART" id="SM00703">
    <property type="entry name" value="NRF"/>
    <property type="match status" value="1"/>
</dbReference>
<dbReference type="InterPro" id="IPR052728">
    <property type="entry name" value="O2_lipid_transport_reg"/>
</dbReference>
<feature type="transmembrane region" description="Helical" evidence="2">
    <location>
        <begin position="543"/>
        <end position="562"/>
    </location>
</feature>
<accession>A0ABQ8J6F1</accession>
<organism evidence="5 6">
    <name type="scientific">Dermatophagoides pteronyssinus</name>
    <name type="common">European house dust mite</name>
    <dbReference type="NCBI Taxonomy" id="6956"/>
    <lineage>
        <taxon>Eukaryota</taxon>
        <taxon>Metazoa</taxon>
        <taxon>Ecdysozoa</taxon>
        <taxon>Arthropoda</taxon>
        <taxon>Chelicerata</taxon>
        <taxon>Arachnida</taxon>
        <taxon>Acari</taxon>
        <taxon>Acariformes</taxon>
        <taxon>Sarcoptiformes</taxon>
        <taxon>Astigmata</taxon>
        <taxon>Psoroptidia</taxon>
        <taxon>Analgoidea</taxon>
        <taxon>Pyroglyphidae</taxon>
        <taxon>Dermatophagoidinae</taxon>
        <taxon>Dermatophagoides</taxon>
    </lineage>
</organism>
<feature type="transmembrane region" description="Helical" evidence="2">
    <location>
        <begin position="692"/>
        <end position="712"/>
    </location>
</feature>
<protein>
    <recommendedName>
        <fullName evidence="4">Nose resistant-to-fluoxetine protein N-terminal domain-containing protein</fullName>
    </recommendedName>
</protein>
<feature type="transmembrane region" description="Helical" evidence="2">
    <location>
        <begin position="427"/>
        <end position="445"/>
    </location>
</feature>
<reference evidence="5 6" key="2">
    <citation type="journal article" date="2022" name="Mol. Biol. Evol.">
        <title>Comparative Genomics Reveals Insights into the Divergent Evolution of Astigmatic Mites and Household Pest Adaptations.</title>
        <authorList>
            <person name="Xiong Q."/>
            <person name="Wan A.T."/>
            <person name="Liu X."/>
            <person name="Fung C.S."/>
            <person name="Xiao X."/>
            <person name="Malainual N."/>
            <person name="Hou J."/>
            <person name="Wang L."/>
            <person name="Wang M."/>
            <person name="Yang K.Y."/>
            <person name="Cui Y."/>
            <person name="Leung E.L."/>
            <person name="Nong W."/>
            <person name="Shin S.K."/>
            <person name="Au S.W."/>
            <person name="Jeong K.Y."/>
            <person name="Chew F.T."/>
            <person name="Hui J.H."/>
            <person name="Leung T.F."/>
            <person name="Tungtrongchitr A."/>
            <person name="Zhong N."/>
            <person name="Liu Z."/>
            <person name="Tsui S.K."/>
        </authorList>
    </citation>
    <scope>NUCLEOTIDE SEQUENCE [LARGE SCALE GENOMIC DNA]</scope>
    <source>
        <strain evidence="5">Derp</strain>
    </source>
</reference>
<proteinExistence type="predicted"/>
<feature type="transmembrane region" description="Helical" evidence="2">
    <location>
        <begin position="733"/>
        <end position="753"/>
    </location>
</feature>
<feature type="transmembrane region" description="Helical" evidence="2">
    <location>
        <begin position="765"/>
        <end position="788"/>
    </location>
</feature>
<sequence length="802" mass="92895">MAMFDRLKILSLIFLFVIVCEIHSQSTTIQINNNDYADDDQSTTLSSILSSDFDSNRFIWSKSINNAFDLAFFNDTFMKMINVDRKNSTLSNNFDNELDDDCQIDQIIDDIFPSDYQVDRHFDFQKAVWTENIDETFNIAHRLIDLGRNFSRRFSPLLQRMSRQFSFLAYELQLSPQCMASLVKIGQAMNKNELWSFKFLDAAGKIPSGLLEGTLSSVGDYNQCLDIQSPYSENINSQQFRGKYCFLRPIVPHPRGKVKIPLGHSLPYNIPISLADDISDALYFFNRSLINIGICIPSTCSADEIQLTLNSILYPITKIPIEIGPESRCDSYDKPIVLDNFQWMAIYVYSGLFLLTILASIYEYLLKRSSSNDNSVNPTKNGDENNNNNNNYKKNNNNDNNQQTTVNVDNENENNIISTKSSPKHSIISRIIIAFSFVSNLRSLFISKPNNFGSIDFLRLLMLFETIFMHTYYIGILMPGMAIQKKLFTGLASKTLREKQYGFLRNFHNTDFFFSLSMLSYNFYDIDLEFLQNHSFCNLATWWANSCFHLMLLSPLILLPLYRFKSPIISIFFLIISIIVGCLISISHLIFYGSPYANQWSKMDSFIYESLYTIYYTWPFIHHISTFIFGILVGYLILDYPKIYLGGKIGECILTIVFVTLSIVGFQWTHTLHKTPSNLAKLLTTSASDLEIYLNITIGKLLWCSGFMWIFYLCCTKREFWSKLFNFPSLRPLYNLSLQIYLINLIPAIWLTFRTKDTIDFDDMFMFQQTIFNIFITTILSFLVHLLFDKPVQNILRILQIK</sequence>
<keyword evidence="2" id="KW-1133">Transmembrane helix</keyword>
<dbReference type="EMBL" id="NJHN03000067">
    <property type="protein sequence ID" value="KAH9417975.1"/>
    <property type="molecule type" value="Genomic_DNA"/>
</dbReference>
<keyword evidence="3" id="KW-0732">Signal</keyword>
<feature type="compositionally biased region" description="Low complexity" evidence="1">
    <location>
        <begin position="384"/>
        <end position="406"/>
    </location>
</feature>